<organism evidence="1 2">
    <name type="scientific">Salinarimonas soli</name>
    <dbReference type="NCBI Taxonomy" id="1638099"/>
    <lineage>
        <taxon>Bacteria</taxon>
        <taxon>Pseudomonadati</taxon>
        <taxon>Pseudomonadota</taxon>
        <taxon>Alphaproteobacteria</taxon>
        <taxon>Hyphomicrobiales</taxon>
        <taxon>Salinarimonadaceae</taxon>
        <taxon>Salinarimonas</taxon>
    </lineage>
</organism>
<reference evidence="1 2" key="2">
    <citation type="submission" date="2019-09" db="EMBL/GenBank/DDBJ databases">
        <authorList>
            <person name="Jin C."/>
        </authorList>
    </citation>
    <scope>NUCLEOTIDE SEQUENCE [LARGE SCALE GENOMIC DNA]</scope>
    <source>
        <strain evidence="1 2">BN140002</strain>
    </source>
</reference>
<sequence>MPLGPLAGFAAAVPGYGLLFGTRRDLENVSYALARQGDAPPRMIAACRNSIRQAAEPHGVVEIEAVSAGRVQRDRRGLSAAPIEVRIIYARQGGHEVRQSRITCRTDGRGTVVALR</sequence>
<dbReference type="Proteomes" id="UP000323142">
    <property type="component" value="Unassembled WGS sequence"/>
</dbReference>
<evidence type="ECO:0000313" key="2">
    <source>
        <dbReference type="Proteomes" id="UP000323142"/>
    </source>
</evidence>
<dbReference type="OrthoDB" id="8098309at2"/>
<reference evidence="1 2" key="1">
    <citation type="submission" date="2019-09" db="EMBL/GenBank/DDBJ databases">
        <title>Salinarimonas rosea gen. nov., sp. nov., a new member of the a-2 subgroup of the Proteobacteria.</title>
        <authorList>
            <person name="Liu J."/>
        </authorList>
    </citation>
    <scope>NUCLEOTIDE SEQUENCE [LARGE SCALE GENOMIC DNA]</scope>
    <source>
        <strain evidence="1 2">BN140002</strain>
    </source>
</reference>
<proteinExistence type="predicted"/>
<evidence type="ECO:0000313" key="1">
    <source>
        <dbReference type="EMBL" id="KAA2244107.1"/>
    </source>
</evidence>
<name>A0A5B2W112_9HYPH</name>
<dbReference type="RefSeq" id="WP_149815419.1">
    <property type="nucleotide sequence ID" value="NZ_VUOA01000005.1"/>
</dbReference>
<comment type="caution">
    <text evidence="1">The sequence shown here is derived from an EMBL/GenBank/DDBJ whole genome shotgun (WGS) entry which is preliminary data.</text>
</comment>
<dbReference type="EMBL" id="VUOA01000005">
    <property type="protein sequence ID" value="KAA2244107.1"/>
    <property type="molecule type" value="Genomic_DNA"/>
</dbReference>
<protein>
    <submittedName>
        <fullName evidence="1">Uncharacterized protein</fullName>
    </submittedName>
</protein>
<gene>
    <name evidence="1" type="ORF">F0L46_02385</name>
</gene>
<keyword evidence="2" id="KW-1185">Reference proteome</keyword>
<dbReference type="AlphaFoldDB" id="A0A5B2W112"/>
<accession>A0A5B2W112</accession>